<name>A0ABS2GR66_9BURK</name>
<comment type="caution">
    <text evidence="1">The sequence shown here is derived from an EMBL/GenBank/DDBJ whole genome shotgun (WGS) entry which is preliminary data.</text>
</comment>
<sequence>MKITKILPSEATPAKAILDRAHHIALTSQERADLPSSLIIDNVTVEVDIAQKRALEVGDVMLDEAGHFYVVDAAPETVLMIKGEDDFVAEAAVALLNRGIRVAQVENGFAIARDEELLKMLTDAGLEFEEAQMPFDPIKLPKRGHGCCCGGHHHEHGEGCGCGHHHHEHGEGCGCGGEHHHHHHHEEGECCCGGHHDHEHGEGCGCGGEHHHHHHHHEEGECCCGGHHDHEHGEGCGCGGEHHHHHHHEEGQCCCGDHHAHDDHDDDKKDSVQ</sequence>
<evidence type="ECO:0000313" key="2">
    <source>
        <dbReference type="Proteomes" id="UP000777002"/>
    </source>
</evidence>
<proteinExistence type="predicted"/>
<protein>
    <recommendedName>
        <fullName evidence="3">Urease accessory protein UreE</fullName>
    </recommendedName>
</protein>
<dbReference type="EMBL" id="JACJKX010000004">
    <property type="protein sequence ID" value="MBM6928333.1"/>
    <property type="molecule type" value="Genomic_DNA"/>
</dbReference>
<gene>
    <name evidence="1" type="ORF">H5985_03515</name>
</gene>
<dbReference type="RefSeq" id="WP_205049926.1">
    <property type="nucleotide sequence ID" value="NZ_JACJKX010000004.1"/>
</dbReference>
<evidence type="ECO:0000313" key="1">
    <source>
        <dbReference type="EMBL" id="MBM6928333.1"/>
    </source>
</evidence>
<organism evidence="1 2">
    <name type="scientific">Parasutterella secunda</name>
    <dbReference type="NCBI Taxonomy" id="626947"/>
    <lineage>
        <taxon>Bacteria</taxon>
        <taxon>Pseudomonadati</taxon>
        <taxon>Pseudomonadota</taxon>
        <taxon>Betaproteobacteria</taxon>
        <taxon>Burkholderiales</taxon>
        <taxon>Sutterellaceae</taxon>
        <taxon>Parasutterella</taxon>
    </lineage>
</organism>
<accession>A0ABS2GR66</accession>
<keyword evidence="2" id="KW-1185">Reference proteome</keyword>
<dbReference type="Proteomes" id="UP000777002">
    <property type="component" value="Unassembled WGS sequence"/>
</dbReference>
<reference evidence="1 2" key="1">
    <citation type="journal article" date="2021" name="Sci. Rep.">
        <title>The distribution of antibiotic resistance genes in chicken gut microbiota commensals.</title>
        <authorList>
            <person name="Juricova H."/>
            <person name="Matiasovicova J."/>
            <person name="Kubasova T."/>
            <person name="Cejkova D."/>
            <person name="Rychlik I."/>
        </authorList>
    </citation>
    <scope>NUCLEOTIDE SEQUENCE [LARGE SCALE GENOMIC DNA]</scope>
    <source>
        <strain evidence="1 2">An562</strain>
    </source>
</reference>
<evidence type="ECO:0008006" key="3">
    <source>
        <dbReference type="Google" id="ProtNLM"/>
    </source>
</evidence>